<accession>A0A1H9J5R2</accession>
<evidence type="ECO:0000313" key="2">
    <source>
        <dbReference type="EMBL" id="SEQ82069.1"/>
    </source>
</evidence>
<dbReference type="STRING" id="390241.SAMN04488023_101227"/>
<dbReference type="AlphaFoldDB" id="A0A1H9J5R2"/>
<dbReference type="Proteomes" id="UP000199572">
    <property type="component" value="Unassembled WGS sequence"/>
</dbReference>
<protein>
    <submittedName>
        <fullName evidence="2">Uncharacterized protein</fullName>
    </submittedName>
</protein>
<keyword evidence="1" id="KW-0732">Signal</keyword>
<sequence length="80" mass="9407">MRAFRFFLALAAAAGTFYSLNVLAVQRGYRDRLDFSNHHYQHEHCQEHWKNKGFNHHFNKALDTAPTQVDTAKRSTIYTH</sequence>
<evidence type="ECO:0000313" key="3">
    <source>
        <dbReference type="Proteomes" id="UP000199572"/>
    </source>
</evidence>
<gene>
    <name evidence="2" type="ORF">SAMN04488023_101227</name>
</gene>
<name>A0A1H9J5R2_9SPHI</name>
<dbReference type="RefSeq" id="WP_090880050.1">
    <property type="nucleotide sequence ID" value="NZ_FOGG01000001.1"/>
</dbReference>
<organism evidence="2 3">
    <name type="scientific">Pedobacter rhizosphaerae</name>
    <dbReference type="NCBI Taxonomy" id="390241"/>
    <lineage>
        <taxon>Bacteria</taxon>
        <taxon>Pseudomonadati</taxon>
        <taxon>Bacteroidota</taxon>
        <taxon>Sphingobacteriia</taxon>
        <taxon>Sphingobacteriales</taxon>
        <taxon>Sphingobacteriaceae</taxon>
        <taxon>Pedobacter</taxon>
    </lineage>
</organism>
<keyword evidence="3" id="KW-1185">Reference proteome</keyword>
<dbReference type="EMBL" id="FOGG01000001">
    <property type="protein sequence ID" value="SEQ82069.1"/>
    <property type="molecule type" value="Genomic_DNA"/>
</dbReference>
<reference evidence="2 3" key="1">
    <citation type="submission" date="2016-10" db="EMBL/GenBank/DDBJ databases">
        <authorList>
            <person name="de Groot N.N."/>
        </authorList>
    </citation>
    <scope>NUCLEOTIDE SEQUENCE [LARGE SCALE GENOMIC DNA]</scope>
    <source>
        <strain evidence="2 3">DSM 18610</strain>
    </source>
</reference>
<feature type="signal peptide" evidence="1">
    <location>
        <begin position="1"/>
        <end position="24"/>
    </location>
</feature>
<evidence type="ECO:0000256" key="1">
    <source>
        <dbReference type="SAM" id="SignalP"/>
    </source>
</evidence>
<dbReference type="OrthoDB" id="771217at2"/>
<proteinExistence type="predicted"/>
<feature type="chain" id="PRO_5011605751" evidence="1">
    <location>
        <begin position="25"/>
        <end position="80"/>
    </location>
</feature>